<dbReference type="PANTHER" id="PTHR30474">
    <property type="entry name" value="CELL CYCLE PROTEIN"/>
    <property type="match status" value="1"/>
</dbReference>
<dbReference type="InterPro" id="IPR001182">
    <property type="entry name" value="FtsW/RodA"/>
</dbReference>
<evidence type="ECO:0000256" key="15">
    <source>
        <dbReference type="ARBA" id="ARBA00033270"/>
    </source>
</evidence>
<gene>
    <name evidence="24" type="primary">ftsW</name>
    <name evidence="24" type="ORF">EBM89_16020</name>
</gene>
<keyword evidence="11 23" id="KW-0472">Membrane</keyword>
<accession>A0A3M2J3F6</accession>
<dbReference type="NCBIfam" id="TIGR02614">
    <property type="entry name" value="ftsW"/>
    <property type="match status" value="1"/>
</dbReference>
<feature type="transmembrane region" description="Helical" evidence="23">
    <location>
        <begin position="222"/>
        <end position="240"/>
    </location>
</feature>
<feature type="transmembrane region" description="Helical" evidence="23">
    <location>
        <begin position="45"/>
        <end position="65"/>
    </location>
</feature>
<dbReference type="GO" id="GO:0009252">
    <property type="term" value="P:peptidoglycan biosynthetic process"/>
    <property type="evidence" value="ECO:0007669"/>
    <property type="project" value="UniProtKB-KW"/>
</dbReference>
<evidence type="ECO:0000256" key="14">
    <source>
        <dbReference type="ARBA" id="ARBA00032370"/>
    </source>
</evidence>
<evidence type="ECO:0000256" key="8">
    <source>
        <dbReference type="ARBA" id="ARBA00022960"/>
    </source>
</evidence>
<dbReference type="Proteomes" id="UP000269289">
    <property type="component" value="Unassembled WGS sequence"/>
</dbReference>
<keyword evidence="6" id="KW-0808">Transferase</keyword>
<evidence type="ECO:0000256" key="1">
    <source>
        <dbReference type="ARBA" id="ARBA00004651"/>
    </source>
</evidence>
<comment type="similarity">
    <text evidence="16">Belongs to the SEDS family. FtsW subfamily.</text>
</comment>
<feature type="transmembrane region" description="Helical" evidence="23">
    <location>
        <begin position="345"/>
        <end position="367"/>
    </location>
</feature>
<evidence type="ECO:0000256" key="21">
    <source>
        <dbReference type="ARBA" id="ARBA00049966"/>
    </source>
</evidence>
<comment type="subcellular location">
    <subcellularLocation>
        <location evidence="1">Cell membrane</location>
        <topology evidence="1">Multi-pass membrane protein</topology>
    </subcellularLocation>
</comment>
<evidence type="ECO:0000256" key="6">
    <source>
        <dbReference type="ARBA" id="ARBA00022679"/>
    </source>
</evidence>
<comment type="function">
    <text evidence="21">Peptidoglycan polymerase that is essential for cell division.</text>
</comment>
<evidence type="ECO:0000256" key="23">
    <source>
        <dbReference type="SAM" id="Phobius"/>
    </source>
</evidence>
<name>A0A3M2J3F6_9CELL</name>
<evidence type="ECO:0000256" key="20">
    <source>
        <dbReference type="ARBA" id="ARBA00049902"/>
    </source>
</evidence>
<proteinExistence type="inferred from homology"/>
<dbReference type="GO" id="GO:0032153">
    <property type="term" value="C:cell division site"/>
    <property type="evidence" value="ECO:0007669"/>
    <property type="project" value="TreeGrafter"/>
</dbReference>
<comment type="catalytic activity">
    <reaction evidence="20">
        <text>[GlcNAc-(1-&gt;4)-Mur2Ac(oyl-L-Ala-gamma-D-Glu-L-Lys-D-Ala-D-Ala)](n)-di-trans,octa-cis-undecaprenyl diphosphate + beta-D-GlcNAc-(1-&gt;4)-Mur2Ac(oyl-L-Ala-gamma-D-Glu-L-Lys-D-Ala-D-Ala)-di-trans,octa-cis-undecaprenyl diphosphate = [GlcNAc-(1-&gt;4)-Mur2Ac(oyl-L-Ala-gamma-D-Glu-L-Lys-D-Ala-D-Ala)](n+1)-di-trans,octa-cis-undecaprenyl diphosphate + di-trans,octa-cis-undecaprenyl diphosphate + H(+)</text>
        <dbReference type="Rhea" id="RHEA:23708"/>
        <dbReference type="Rhea" id="RHEA-COMP:9602"/>
        <dbReference type="Rhea" id="RHEA-COMP:9603"/>
        <dbReference type="ChEBI" id="CHEBI:15378"/>
        <dbReference type="ChEBI" id="CHEBI:58405"/>
        <dbReference type="ChEBI" id="CHEBI:60033"/>
        <dbReference type="ChEBI" id="CHEBI:78435"/>
        <dbReference type="EC" id="2.4.99.28"/>
    </reaction>
</comment>
<dbReference type="GO" id="GO:0005886">
    <property type="term" value="C:plasma membrane"/>
    <property type="evidence" value="ECO:0007669"/>
    <property type="project" value="UniProtKB-SubCell"/>
</dbReference>
<keyword evidence="25" id="KW-1185">Reference proteome</keyword>
<evidence type="ECO:0000256" key="5">
    <source>
        <dbReference type="ARBA" id="ARBA00022676"/>
    </source>
</evidence>
<dbReference type="InterPro" id="IPR013437">
    <property type="entry name" value="FtsW"/>
</dbReference>
<comment type="pathway">
    <text evidence="2">Cell wall biogenesis; peptidoglycan biosynthesis.</text>
</comment>
<feature type="transmembrane region" description="Helical" evidence="23">
    <location>
        <begin position="373"/>
        <end position="395"/>
    </location>
</feature>
<evidence type="ECO:0000313" key="25">
    <source>
        <dbReference type="Proteomes" id="UP000269289"/>
    </source>
</evidence>
<dbReference type="Pfam" id="PF01098">
    <property type="entry name" value="FTSW_RODA_SPOVE"/>
    <property type="match status" value="1"/>
</dbReference>
<evidence type="ECO:0000256" key="4">
    <source>
        <dbReference type="ARBA" id="ARBA00022618"/>
    </source>
</evidence>
<protein>
    <recommendedName>
        <fullName evidence="17">Probable peptidoglycan glycosyltransferase FtsW</fullName>
        <ecNumber evidence="19">2.4.99.28</ecNumber>
    </recommendedName>
    <alternativeName>
        <fullName evidence="18">Cell division protein FtsW</fullName>
    </alternativeName>
    <alternativeName>
        <fullName evidence="15">Cell wall polymerase</fullName>
    </alternativeName>
    <alternativeName>
        <fullName evidence="14">Peptidoglycan polymerase</fullName>
    </alternativeName>
</protein>
<dbReference type="OrthoDB" id="9768187at2"/>
<dbReference type="GO" id="GO:0071555">
    <property type="term" value="P:cell wall organization"/>
    <property type="evidence" value="ECO:0007669"/>
    <property type="project" value="UniProtKB-KW"/>
</dbReference>
<dbReference type="GO" id="GO:0008360">
    <property type="term" value="P:regulation of cell shape"/>
    <property type="evidence" value="ECO:0007669"/>
    <property type="project" value="UniProtKB-KW"/>
</dbReference>
<evidence type="ECO:0000256" key="11">
    <source>
        <dbReference type="ARBA" id="ARBA00023136"/>
    </source>
</evidence>
<keyword evidence="12" id="KW-0131">Cell cycle</keyword>
<keyword evidence="5" id="KW-0328">Glycosyltransferase</keyword>
<dbReference type="EMBL" id="RFFI01000104">
    <property type="protein sequence ID" value="RMI06586.1"/>
    <property type="molecule type" value="Genomic_DNA"/>
</dbReference>
<evidence type="ECO:0000256" key="3">
    <source>
        <dbReference type="ARBA" id="ARBA00022475"/>
    </source>
</evidence>
<dbReference type="GO" id="GO:0008955">
    <property type="term" value="F:peptidoglycan glycosyltransferase activity"/>
    <property type="evidence" value="ECO:0007669"/>
    <property type="project" value="UniProtKB-EC"/>
</dbReference>
<keyword evidence="3" id="KW-1003">Cell membrane</keyword>
<dbReference type="EC" id="2.4.99.28" evidence="19"/>
<dbReference type="AlphaFoldDB" id="A0A3M2J3F6"/>
<dbReference type="GO" id="GO:0051301">
    <property type="term" value="P:cell division"/>
    <property type="evidence" value="ECO:0007669"/>
    <property type="project" value="UniProtKB-KW"/>
</dbReference>
<feature type="transmembrane region" description="Helical" evidence="23">
    <location>
        <begin position="110"/>
        <end position="130"/>
    </location>
</feature>
<evidence type="ECO:0000256" key="17">
    <source>
        <dbReference type="ARBA" id="ARBA00041185"/>
    </source>
</evidence>
<keyword evidence="4" id="KW-0132">Cell division</keyword>
<evidence type="ECO:0000256" key="7">
    <source>
        <dbReference type="ARBA" id="ARBA00022692"/>
    </source>
</evidence>
<evidence type="ECO:0000256" key="10">
    <source>
        <dbReference type="ARBA" id="ARBA00022989"/>
    </source>
</evidence>
<evidence type="ECO:0000313" key="24">
    <source>
        <dbReference type="EMBL" id="RMI06586.1"/>
    </source>
</evidence>
<evidence type="ECO:0000256" key="22">
    <source>
        <dbReference type="SAM" id="MobiDB-lite"/>
    </source>
</evidence>
<reference evidence="24 25" key="1">
    <citation type="submission" date="2018-10" db="EMBL/GenBank/DDBJ databases">
        <title>Isolation, diversity and antifungal activity of actinobacteria from wheat.</title>
        <authorList>
            <person name="Han C."/>
        </authorList>
    </citation>
    <scope>NUCLEOTIDE SEQUENCE [LARGE SCALE GENOMIC DNA]</scope>
    <source>
        <strain evidence="24 25">NEAU-YY56</strain>
    </source>
</reference>
<evidence type="ECO:0000256" key="18">
    <source>
        <dbReference type="ARBA" id="ARBA00041418"/>
    </source>
</evidence>
<organism evidence="24 25">
    <name type="scientific">Cellulomonas triticagri</name>
    <dbReference type="NCBI Taxonomy" id="2483352"/>
    <lineage>
        <taxon>Bacteria</taxon>
        <taxon>Bacillati</taxon>
        <taxon>Actinomycetota</taxon>
        <taxon>Actinomycetes</taxon>
        <taxon>Micrococcales</taxon>
        <taxon>Cellulomonadaceae</taxon>
        <taxon>Cellulomonas</taxon>
    </lineage>
</organism>
<dbReference type="InterPro" id="IPR018365">
    <property type="entry name" value="Cell_cycle_FtsW-rel_CS"/>
</dbReference>
<evidence type="ECO:0000256" key="2">
    <source>
        <dbReference type="ARBA" id="ARBA00004752"/>
    </source>
</evidence>
<evidence type="ECO:0000256" key="12">
    <source>
        <dbReference type="ARBA" id="ARBA00023306"/>
    </source>
</evidence>
<feature type="region of interest" description="Disordered" evidence="22">
    <location>
        <begin position="1"/>
        <end position="39"/>
    </location>
</feature>
<dbReference type="GO" id="GO:0015648">
    <property type="term" value="F:lipid-linked peptidoglycan transporter activity"/>
    <property type="evidence" value="ECO:0007669"/>
    <property type="project" value="TreeGrafter"/>
</dbReference>
<evidence type="ECO:0000256" key="16">
    <source>
        <dbReference type="ARBA" id="ARBA00038053"/>
    </source>
</evidence>
<keyword evidence="9" id="KW-0573">Peptidoglycan synthesis</keyword>
<keyword evidence="10 23" id="KW-1133">Transmembrane helix</keyword>
<dbReference type="PANTHER" id="PTHR30474:SF2">
    <property type="entry name" value="PEPTIDOGLYCAN GLYCOSYLTRANSFERASE FTSW-RELATED"/>
    <property type="match status" value="1"/>
</dbReference>
<keyword evidence="7 23" id="KW-0812">Transmembrane</keyword>
<evidence type="ECO:0000256" key="9">
    <source>
        <dbReference type="ARBA" id="ARBA00022984"/>
    </source>
</evidence>
<evidence type="ECO:0000256" key="13">
    <source>
        <dbReference type="ARBA" id="ARBA00023316"/>
    </source>
</evidence>
<keyword evidence="13" id="KW-0961">Cell wall biogenesis/degradation</keyword>
<comment type="caution">
    <text evidence="24">The sequence shown here is derived from an EMBL/GenBank/DDBJ whole genome shotgun (WGS) entry which is preliminary data.</text>
</comment>
<keyword evidence="8" id="KW-0133">Cell shape</keyword>
<sequence length="425" mass="43604">MGGRARDHSADRTGWRGPGDGGGVPPAQTAASPRRTRPDGAASHHLLLGATITLVVVGQVMILSASSVESIAAGDGPYGTALGQLRYAAVGLVVLGVASRVPARLYRRWAAPAMVLALVLLLLVFTPLGLSQGERRSWIALGPLSGQPSEVLKPALALWLGRVLADRQADVRDWRVAAFPALPGAAVGIGLTALGHDVGTSLVLATLTAGALFVAGAPLRLFAVAGGGAVLAFIGMALAAPRRVQRITDWLGGDCDPLGSCYQTTQGLRALASGGWIGLGLGQSRQKWLYLPEAENDFIFAIIGEELGLAGTLLVLALLGVLAYAMLRVLARHTDPFARIVTGGVLAWIVAQALVNIGTVVGLAPVIGVPLPLVSAGGSALVTTLGALGVVLSFARTEPGVPEALARRGSVLRRSVAVLGRAGRR</sequence>
<dbReference type="PROSITE" id="PS00428">
    <property type="entry name" value="FTSW_RODA_SPOVE"/>
    <property type="match status" value="1"/>
</dbReference>
<evidence type="ECO:0000256" key="19">
    <source>
        <dbReference type="ARBA" id="ARBA00044770"/>
    </source>
</evidence>
<feature type="transmembrane region" description="Helical" evidence="23">
    <location>
        <begin position="298"/>
        <end position="324"/>
    </location>
</feature>
<feature type="compositionally biased region" description="Basic and acidic residues" evidence="22">
    <location>
        <begin position="1"/>
        <end position="14"/>
    </location>
</feature>